<evidence type="ECO:0000313" key="3">
    <source>
        <dbReference type="Proteomes" id="UP001213799"/>
    </source>
</evidence>
<organism evidence="2 3">
    <name type="scientific">Penicillium hordei</name>
    <dbReference type="NCBI Taxonomy" id="40994"/>
    <lineage>
        <taxon>Eukaryota</taxon>
        <taxon>Fungi</taxon>
        <taxon>Dikarya</taxon>
        <taxon>Ascomycota</taxon>
        <taxon>Pezizomycotina</taxon>
        <taxon>Eurotiomycetes</taxon>
        <taxon>Eurotiomycetidae</taxon>
        <taxon>Eurotiales</taxon>
        <taxon>Aspergillaceae</taxon>
        <taxon>Penicillium</taxon>
    </lineage>
</organism>
<reference evidence="2" key="2">
    <citation type="submission" date="2023-01" db="EMBL/GenBank/DDBJ databases">
        <authorList>
            <person name="Petersen C."/>
        </authorList>
    </citation>
    <scope>NUCLEOTIDE SEQUENCE</scope>
    <source>
        <strain evidence="2">IBT 12815</strain>
    </source>
</reference>
<proteinExistence type="predicted"/>
<accession>A0AAD6DL53</accession>
<name>A0AAD6DL53_9EURO</name>
<comment type="caution">
    <text evidence="2">The sequence shown here is derived from an EMBL/GenBank/DDBJ whole genome shotgun (WGS) entry which is preliminary data.</text>
</comment>
<keyword evidence="3" id="KW-1185">Reference proteome</keyword>
<dbReference type="AlphaFoldDB" id="A0AAD6DL53"/>
<dbReference type="RefSeq" id="XP_056747104.1">
    <property type="nucleotide sequence ID" value="XM_056901817.1"/>
</dbReference>
<dbReference type="EMBL" id="JAQJAE010000006">
    <property type="protein sequence ID" value="KAJ5588085.1"/>
    <property type="molecule type" value="Genomic_DNA"/>
</dbReference>
<reference evidence="2" key="1">
    <citation type="journal article" date="2023" name="IMA Fungus">
        <title>Comparative genomic study of the Penicillium genus elucidates a diverse pangenome and 15 lateral gene transfer events.</title>
        <authorList>
            <person name="Petersen C."/>
            <person name="Sorensen T."/>
            <person name="Nielsen M.R."/>
            <person name="Sondergaard T.E."/>
            <person name="Sorensen J.L."/>
            <person name="Fitzpatrick D.A."/>
            <person name="Frisvad J.C."/>
            <person name="Nielsen K.L."/>
        </authorList>
    </citation>
    <scope>NUCLEOTIDE SEQUENCE</scope>
    <source>
        <strain evidence="2">IBT 12815</strain>
    </source>
</reference>
<dbReference type="GeneID" id="81592059"/>
<protein>
    <submittedName>
        <fullName evidence="2">Major facilitator superfamily domain general substrate transporter</fullName>
    </submittedName>
</protein>
<dbReference type="Proteomes" id="UP001213799">
    <property type="component" value="Unassembled WGS sequence"/>
</dbReference>
<evidence type="ECO:0000256" key="1">
    <source>
        <dbReference type="SAM" id="MobiDB-lite"/>
    </source>
</evidence>
<sequence length="84" mass="8970">MPAYASEVIETGKEKENSTQTTDALTRDRPNSPLPSPLDGGFHVWVQVVAGHLDVALTLGYASSFGVFQNYYDSALPQAPSGIS</sequence>
<evidence type="ECO:0000313" key="2">
    <source>
        <dbReference type="EMBL" id="KAJ5588085.1"/>
    </source>
</evidence>
<gene>
    <name evidence="2" type="ORF">N7537_010763</name>
</gene>
<feature type="region of interest" description="Disordered" evidence="1">
    <location>
        <begin position="1"/>
        <end position="36"/>
    </location>
</feature>